<evidence type="ECO:0000256" key="1">
    <source>
        <dbReference type="SAM" id="SignalP"/>
    </source>
</evidence>
<organism evidence="2 3">
    <name type="scientific">Algisphaera agarilytica</name>
    <dbReference type="NCBI Taxonomy" id="1385975"/>
    <lineage>
        <taxon>Bacteria</taxon>
        <taxon>Pseudomonadati</taxon>
        <taxon>Planctomycetota</taxon>
        <taxon>Phycisphaerae</taxon>
        <taxon>Phycisphaerales</taxon>
        <taxon>Phycisphaeraceae</taxon>
        <taxon>Algisphaera</taxon>
    </lineage>
</organism>
<dbReference type="RefSeq" id="WP_184679140.1">
    <property type="nucleotide sequence ID" value="NZ_JACHGY010000001.1"/>
</dbReference>
<dbReference type="AlphaFoldDB" id="A0A7X0H9D2"/>
<accession>A0A7X0H9D2</accession>
<reference evidence="2 3" key="1">
    <citation type="submission" date="2020-08" db="EMBL/GenBank/DDBJ databases">
        <title>Genomic Encyclopedia of Type Strains, Phase IV (KMG-IV): sequencing the most valuable type-strain genomes for metagenomic binning, comparative biology and taxonomic classification.</title>
        <authorList>
            <person name="Goeker M."/>
        </authorList>
    </citation>
    <scope>NUCLEOTIDE SEQUENCE [LARGE SCALE GENOMIC DNA]</scope>
    <source>
        <strain evidence="2 3">DSM 103725</strain>
    </source>
</reference>
<dbReference type="Proteomes" id="UP000541810">
    <property type="component" value="Unassembled WGS sequence"/>
</dbReference>
<comment type="caution">
    <text evidence="2">The sequence shown here is derived from an EMBL/GenBank/DDBJ whole genome shotgun (WGS) entry which is preliminary data.</text>
</comment>
<dbReference type="NCBIfam" id="TIGR02595">
    <property type="entry name" value="PEP_CTERM"/>
    <property type="match status" value="1"/>
</dbReference>
<sequence length="232" mass="24606">MLTRLLAVPALAAASLFALPTADAAPLNIPGCVAALPGTTVAAEPQLAGTVIHDEIRALNFVGDPMDPTTGYATSLQIRVVRSSLDNTLDFYYRFLNNDEFTFPLGSVDAFGFQGYDANVNYRTDGLGDTAPTTALRSVGDGDGIRFAFSAGTIVPPDLPGANNSTRFMFIDTQATEFDMNGHINVHAGLANFDPALATLMNTPRPIPEPASLAILTIGGALIGQRRHRRLD</sequence>
<proteinExistence type="predicted"/>
<feature type="signal peptide" evidence="1">
    <location>
        <begin position="1"/>
        <end position="24"/>
    </location>
</feature>
<keyword evidence="3" id="KW-1185">Reference proteome</keyword>
<evidence type="ECO:0008006" key="4">
    <source>
        <dbReference type="Google" id="ProtNLM"/>
    </source>
</evidence>
<gene>
    <name evidence="2" type="ORF">HNQ40_003495</name>
</gene>
<feature type="chain" id="PRO_5030887340" description="PEP-CTERM protein-sorting domain-containing protein" evidence="1">
    <location>
        <begin position="25"/>
        <end position="232"/>
    </location>
</feature>
<keyword evidence="1" id="KW-0732">Signal</keyword>
<dbReference type="EMBL" id="JACHGY010000001">
    <property type="protein sequence ID" value="MBB6431689.1"/>
    <property type="molecule type" value="Genomic_DNA"/>
</dbReference>
<protein>
    <recommendedName>
        <fullName evidence="4">PEP-CTERM protein-sorting domain-containing protein</fullName>
    </recommendedName>
</protein>
<dbReference type="InterPro" id="IPR013424">
    <property type="entry name" value="Ice-binding_C"/>
</dbReference>
<name>A0A7X0H9D2_9BACT</name>
<evidence type="ECO:0000313" key="2">
    <source>
        <dbReference type="EMBL" id="MBB6431689.1"/>
    </source>
</evidence>
<evidence type="ECO:0000313" key="3">
    <source>
        <dbReference type="Proteomes" id="UP000541810"/>
    </source>
</evidence>